<feature type="transmembrane region" description="Helical" evidence="1">
    <location>
        <begin position="37"/>
        <end position="53"/>
    </location>
</feature>
<dbReference type="AlphaFoldDB" id="A0A557RQX4"/>
<dbReference type="Pfam" id="PF00892">
    <property type="entry name" value="EamA"/>
    <property type="match status" value="2"/>
</dbReference>
<reference evidence="3 4" key="1">
    <citation type="submission" date="2019-07" db="EMBL/GenBank/DDBJ databases">
        <title>The pathways for chlorine oxyanion respiration interact through the shared metabolite chlorate.</title>
        <authorList>
            <person name="Barnum T.P."/>
            <person name="Cheng Y."/>
            <person name="Hill K.A."/>
            <person name="Lucas L.N."/>
            <person name="Carlson H.K."/>
            <person name="Coates J.D."/>
        </authorList>
    </citation>
    <scope>NUCLEOTIDE SEQUENCE [LARGE SCALE GENOMIC DNA]</scope>
    <source>
        <strain evidence="3 4">SFB-1</strain>
    </source>
</reference>
<feature type="transmembrane region" description="Helical" evidence="1">
    <location>
        <begin position="90"/>
        <end position="110"/>
    </location>
</feature>
<dbReference type="PANTHER" id="PTHR22911:SF137">
    <property type="entry name" value="SOLUTE CARRIER FAMILY 35 MEMBER G2-RELATED"/>
    <property type="match status" value="1"/>
</dbReference>
<feature type="transmembrane region" description="Helical" evidence="1">
    <location>
        <begin position="173"/>
        <end position="191"/>
    </location>
</feature>
<dbReference type="GO" id="GO:0016020">
    <property type="term" value="C:membrane"/>
    <property type="evidence" value="ECO:0007669"/>
    <property type="project" value="InterPro"/>
</dbReference>
<dbReference type="Proteomes" id="UP000318349">
    <property type="component" value="Unassembled WGS sequence"/>
</dbReference>
<name>A0A557RQX4_9RHOO</name>
<feature type="transmembrane region" description="Helical" evidence="1">
    <location>
        <begin position="203"/>
        <end position="224"/>
    </location>
</feature>
<protein>
    <submittedName>
        <fullName evidence="3">EamA family transporter</fullName>
    </submittedName>
</protein>
<keyword evidence="1" id="KW-0812">Transmembrane</keyword>
<keyword evidence="1" id="KW-0472">Membrane</keyword>
<feature type="transmembrane region" description="Helical" evidence="1">
    <location>
        <begin position="65"/>
        <end position="84"/>
    </location>
</feature>
<evidence type="ECO:0000259" key="2">
    <source>
        <dbReference type="Pfam" id="PF00892"/>
    </source>
</evidence>
<dbReference type="EMBL" id="VMNI01000008">
    <property type="protein sequence ID" value="TVO76419.1"/>
    <property type="molecule type" value="Genomic_DNA"/>
</dbReference>
<dbReference type="Gene3D" id="1.10.3730.20">
    <property type="match status" value="1"/>
</dbReference>
<dbReference type="PANTHER" id="PTHR22911">
    <property type="entry name" value="ACYL-MALONYL CONDENSING ENZYME-RELATED"/>
    <property type="match status" value="1"/>
</dbReference>
<accession>A0A557RQX4</accession>
<evidence type="ECO:0000313" key="4">
    <source>
        <dbReference type="Proteomes" id="UP000318349"/>
    </source>
</evidence>
<keyword evidence="1" id="KW-1133">Transmembrane helix</keyword>
<organism evidence="3 4">
    <name type="scientific">Denitromonas halophila</name>
    <dbReference type="NCBI Taxonomy" id="1629404"/>
    <lineage>
        <taxon>Bacteria</taxon>
        <taxon>Pseudomonadati</taxon>
        <taxon>Pseudomonadota</taxon>
        <taxon>Betaproteobacteria</taxon>
        <taxon>Rhodocyclales</taxon>
        <taxon>Zoogloeaceae</taxon>
        <taxon>Denitromonas</taxon>
    </lineage>
</organism>
<feature type="transmembrane region" description="Helical" evidence="1">
    <location>
        <begin position="142"/>
        <end position="161"/>
    </location>
</feature>
<gene>
    <name evidence="3" type="ORF">FHP89_09960</name>
</gene>
<proteinExistence type="predicted"/>
<feature type="domain" description="EamA" evidence="2">
    <location>
        <begin position="144"/>
        <end position="272"/>
    </location>
</feature>
<evidence type="ECO:0000256" key="1">
    <source>
        <dbReference type="SAM" id="Phobius"/>
    </source>
</evidence>
<sequence>MSATTPPRAWIALHAAVFLFGSAGLFAKGLPLSAEALVFGRTAIAAAALWLWLRWRPEAGRFRGLSLLAGPLLAVHWLSFFVAIQVSSVAIGLMGYASYPLFAALLAALGGERPKRADWVCAGAVTLGLVVLVPHWRFGDSTLIGLAWGVLSGFSFALLASINRRISRSSGPVRLAMAQNAIAAFCLMPFVDGVMPSGATQWLWLIALGVVWTALAHTLFIACLRHVPPQTAAVVASLEPVYGISLAALLFAEVPGVREWIGGALIIGVTAWTTLRRPSGA</sequence>
<dbReference type="SUPFAM" id="SSF103481">
    <property type="entry name" value="Multidrug resistance efflux transporter EmrE"/>
    <property type="match status" value="2"/>
</dbReference>
<evidence type="ECO:0000313" key="3">
    <source>
        <dbReference type="EMBL" id="TVO76419.1"/>
    </source>
</evidence>
<dbReference type="InterPro" id="IPR000620">
    <property type="entry name" value="EamA_dom"/>
</dbReference>
<comment type="caution">
    <text evidence="3">The sequence shown here is derived from an EMBL/GenBank/DDBJ whole genome shotgun (WGS) entry which is preliminary data.</text>
</comment>
<dbReference type="InterPro" id="IPR037185">
    <property type="entry name" value="EmrE-like"/>
</dbReference>
<feature type="transmembrane region" description="Helical" evidence="1">
    <location>
        <begin position="117"/>
        <end position="136"/>
    </location>
</feature>
<feature type="domain" description="EamA" evidence="2">
    <location>
        <begin position="12"/>
        <end position="132"/>
    </location>
</feature>